<comment type="caution">
    <text evidence="1">The sequence shown here is derived from an EMBL/GenBank/DDBJ whole genome shotgun (WGS) entry which is preliminary data.</text>
</comment>
<dbReference type="Proteomes" id="UP001279410">
    <property type="component" value="Unassembled WGS sequence"/>
</dbReference>
<evidence type="ECO:0000313" key="2">
    <source>
        <dbReference type="Proteomes" id="UP001279410"/>
    </source>
</evidence>
<evidence type="ECO:0000313" key="1">
    <source>
        <dbReference type="EMBL" id="GLD73551.1"/>
    </source>
</evidence>
<keyword evidence="2" id="KW-1185">Reference proteome</keyword>
<accession>A0AAD3NM32</accession>
<dbReference type="EMBL" id="BRZM01001660">
    <property type="protein sequence ID" value="GLD73551.1"/>
    <property type="molecule type" value="Genomic_DNA"/>
</dbReference>
<sequence length="135" mass="15254">MERHLVFSTPNAFSTTHFVLDSLKLYLASIAFWTGSWNGVKNWGEKKEKSWGTRQLLESSTSFLQLIPVGEADDPPKHPLGVLADLEPYHDMWCNECQKPLTQPCRICATGQPVNKHKDLKCLSPSTVVFPQEIN</sequence>
<reference evidence="1" key="1">
    <citation type="submission" date="2022-08" db="EMBL/GenBank/DDBJ databases">
        <title>Genome sequencing of akame (Lates japonicus).</title>
        <authorList>
            <person name="Hashiguchi Y."/>
            <person name="Takahashi H."/>
        </authorList>
    </citation>
    <scope>NUCLEOTIDE SEQUENCE</scope>
    <source>
        <strain evidence="1">Kochi</strain>
    </source>
</reference>
<dbReference type="AlphaFoldDB" id="A0AAD3NM32"/>
<name>A0AAD3NM32_LATJO</name>
<protein>
    <submittedName>
        <fullName evidence="1">Uncharacterized protein</fullName>
    </submittedName>
</protein>
<gene>
    <name evidence="1" type="ORF">AKAME5_002487600</name>
</gene>
<proteinExistence type="predicted"/>
<organism evidence="1 2">
    <name type="scientific">Lates japonicus</name>
    <name type="common">Japanese lates</name>
    <dbReference type="NCBI Taxonomy" id="270547"/>
    <lineage>
        <taxon>Eukaryota</taxon>
        <taxon>Metazoa</taxon>
        <taxon>Chordata</taxon>
        <taxon>Craniata</taxon>
        <taxon>Vertebrata</taxon>
        <taxon>Euteleostomi</taxon>
        <taxon>Actinopterygii</taxon>
        <taxon>Neopterygii</taxon>
        <taxon>Teleostei</taxon>
        <taxon>Neoteleostei</taxon>
        <taxon>Acanthomorphata</taxon>
        <taxon>Carangaria</taxon>
        <taxon>Carangaria incertae sedis</taxon>
        <taxon>Centropomidae</taxon>
        <taxon>Lates</taxon>
    </lineage>
</organism>